<reference evidence="1" key="1">
    <citation type="submission" date="2019-11" db="EMBL/GenBank/DDBJ databases">
        <title>Nori genome reveals adaptations in red seaweeds to the harsh intertidal environment.</title>
        <authorList>
            <person name="Wang D."/>
            <person name="Mao Y."/>
        </authorList>
    </citation>
    <scope>NUCLEOTIDE SEQUENCE</scope>
    <source>
        <tissue evidence="1">Gametophyte</tissue>
    </source>
</reference>
<name>A0ACC3BL61_PYRYE</name>
<dbReference type="EMBL" id="CM020618">
    <property type="protein sequence ID" value="KAK1858724.1"/>
    <property type="molecule type" value="Genomic_DNA"/>
</dbReference>
<gene>
    <name evidence="1" type="ORF">I4F81_001325</name>
</gene>
<keyword evidence="2" id="KW-1185">Reference proteome</keyword>
<organism evidence="1 2">
    <name type="scientific">Pyropia yezoensis</name>
    <name type="common">Susabi-nori</name>
    <name type="synonym">Porphyra yezoensis</name>
    <dbReference type="NCBI Taxonomy" id="2788"/>
    <lineage>
        <taxon>Eukaryota</taxon>
        <taxon>Rhodophyta</taxon>
        <taxon>Bangiophyceae</taxon>
        <taxon>Bangiales</taxon>
        <taxon>Bangiaceae</taxon>
        <taxon>Pyropia</taxon>
    </lineage>
</organism>
<evidence type="ECO:0000313" key="2">
    <source>
        <dbReference type="Proteomes" id="UP000798662"/>
    </source>
</evidence>
<dbReference type="Proteomes" id="UP000798662">
    <property type="component" value="Chromosome 1"/>
</dbReference>
<proteinExistence type="predicted"/>
<accession>A0ACC3BL61</accession>
<protein>
    <submittedName>
        <fullName evidence="1">Uncharacterized protein</fullName>
    </submittedName>
</protein>
<sequence length="527" mass="54618">MIDLFSIIEAGGTVLWQAEFIPLPSRPLDALVRRVLLAERAAAAAFTVGPTTLRWALAARLGLVFVVAYPTRLPPAYKDALLAAVRDAFVDAYGGALAAPGADVDTLDVSGFDAREKKLRAGSRAAPTQADIDALDMSVDKNGGGGRVDGTDADAVARVRQQFVEAAPNTAFDYLDDEEEDADARRPRAVLAPGGGGTGWTGGVSMTATDAAAPTSAASGVVSFFRGLAGVQQLTATELAPALASVRDALISKNVTADIAERLCASVGASLDGVTMASMTTITATVRSALRDALTRLLTPRQSTDILADIAAKRAAGGGPFVIVYCGVNGVGKSTSLAKTAFYLQRHGLSVLLAACDTFRAGAVEQLRTHATCLGVTLYDRGYGRDAAGVASDAIRRAREAGTDVVLVDTAGRMQDNGPLMAALAKLVAANDPDRVFFVGEALVGNDGVDQLTKFNAALADHQAGSGRVRLVDGVVLTKFDTVDDRVGAAVSMVYATGVPVVFVGVGQTYMDLRTMNTGALVKALLR</sequence>
<evidence type="ECO:0000313" key="1">
    <source>
        <dbReference type="EMBL" id="KAK1858724.1"/>
    </source>
</evidence>
<comment type="caution">
    <text evidence="1">The sequence shown here is derived from an EMBL/GenBank/DDBJ whole genome shotgun (WGS) entry which is preliminary data.</text>
</comment>